<dbReference type="InterPro" id="IPR000160">
    <property type="entry name" value="GGDEF_dom"/>
</dbReference>
<dbReference type="Pfam" id="PF00990">
    <property type="entry name" value="GGDEF"/>
    <property type="match status" value="1"/>
</dbReference>
<dbReference type="PROSITE" id="PS50887">
    <property type="entry name" value="GGDEF"/>
    <property type="match status" value="1"/>
</dbReference>
<dbReference type="InterPro" id="IPR043128">
    <property type="entry name" value="Rev_trsase/Diguanyl_cyclase"/>
</dbReference>
<reference evidence="5" key="1">
    <citation type="submission" date="2020-02" db="EMBL/GenBank/DDBJ databases">
        <authorList>
            <person name="Meier V. D."/>
        </authorList>
    </citation>
    <scope>NUCLEOTIDE SEQUENCE</scope>
    <source>
        <strain evidence="5">AVDCRST_MAG45</strain>
    </source>
</reference>
<feature type="transmembrane region" description="Helical" evidence="2">
    <location>
        <begin position="53"/>
        <end position="73"/>
    </location>
</feature>
<sequence>MLLLAGHVVRFPPSVWLDGAVAALAVAAFEAALVLPPVVAASEGSLAAIVTNLAYPLADLVLLMLVVATFALTGWRPGRAWLLLGVAFATSAIADSVYLLAVATGDYVEGTLLDSLWPAATVLLGLAAWQPLRPTAAVRIEGWSVLILPLLFAGAALGLLVANDVVAVNLAALLLAAATMVAAGARTALTFHEVRALADTRRQALTDELTGLPNRRRFFEELRVALPASARGDSTTALLLIDLDGFKEINDTLGHPVGNRVLSQIGARLRGALPERASLARLGGDEFAAILPLGIDGRAALALADQARAAIERLFAVGGLSVRVGASVGISVCPEHGTDPDGLLRRADLAMYEAKAAHSGARLYLPGQEVDHRDRLALAQDLRVALERDEIILHYQPKVELATGEVGSVEALARWQHPQRGLVEPGRFVPLAERLDLMGPLTRTVLERAMRQSAAWRRRGIDLTIAVNVSIANILDAGFPEDVAAALRRWAVPPGRLQLEVTESLVLADPVRAVDVLGRLGELGVGLSLDDFGTGHASLAYLKRLPVHELKIDRSFVQNMASDAGDAAIVRASLDLARTFGLRVVAEGVETTETWRQLEALGSDLARGFLLSRPLPASELVHWLERWEPARPELGSRATVRTPSHPERQPSPGRFRPEPV</sequence>
<feature type="transmembrane region" description="Helical" evidence="2">
    <location>
        <begin position="115"/>
        <end position="132"/>
    </location>
</feature>
<dbReference type="FunFam" id="3.20.20.450:FF:000001">
    <property type="entry name" value="Cyclic di-GMP phosphodiesterase yahA"/>
    <property type="match status" value="1"/>
</dbReference>
<dbReference type="CDD" id="cd01948">
    <property type="entry name" value="EAL"/>
    <property type="match status" value="1"/>
</dbReference>
<dbReference type="Gene3D" id="3.30.70.270">
    <property type="match status" value="1"/>
</dbReference>
<keyword evidence="2" id="KW-1133">Transmembrane helix</keyword>
<dbReference type="SUPFAM" id="SSF141868">
    <property type="entry name" value="EAL domain-like"/>
    <property type="match status" value="1"/>
</dbReference>
<keyword evidence="2" id="KW-0472">Membrane</keyword>
<evidence type="ECO:0000313" key="5">
    <source>
        <dbReference type="EMBL" id="CAA9486930.1"/>
    </source>
</evidence>
<dbReference type="SMART" id="SM00267">
    <property type="entry name" value="GGDEF"/>
    <property type="match status" value="1"/>
</dbReference>
<dbReference type="InterPro" id="IPR029787">
    <property type="entry name" value="Nucleotide_cyclase"/>
</dbReference>
<dbReference type="InterPro" id="IPR050706">
    <property type="entry name" value="Cyclic-di-GMP_PDE-like"/>
</dbReference>
<dbReference type="PANTHER" id="PTHR33121:SF70">
    <property type="entry name" value="SIGNALING PROTEIN YKOW"/>
    <property type="match status" value="1"/>
</dbReference>
<dbReference type="GO" id="GO:0071111">
    <property type="term" value="F:cyclic-guanylate-specific phosphodiesterase activity"/>
    <property type="evidence" value="ECO:0007669"/>
    <property type="project" value="InterPro"/>
</dbReference>
<dbReference type="EMBL" id="CADCVU010000048">
    <property type="protein sequence ID" value="CAA9486930.1"/>
    <property type="molecule type" value="Genomic_DNA"/>
</dbReference>
<name>A0A6J4S9S5_9ACTN</name>
<feature type="transmembrane region" description="Helical" evidence="2">
    <location>
        <begin position="168"/>
        <end position="189"/>
    </location>
</feature>
<feature type="transmembrane region" description="Helical" evidence="2">
    <location>
        <begin position="80"/>
        <end position="103"/>
    </location>
</feature>
<dbReference type="SMART" id="SM00052">
    <property type="entry name" value="EAL"/>
    <property type="match status" value="1"/>
</dbReference>
<accession>A0A6J4S9S5</accession>
<organism evidence="5">
    <name type="scientific">uncultured Solirubrobacterales bacterium</name>
    <dbReference type="NCBI Taxonomy" id="768556"/>
    <lineage>
        <taxon>Bacteria</taxon>
        <taxon>Bacillati</taxon>
        <taxon>Actinomycetota</taxon>
        <taxon>Thermoleophilia</taxon>
        <taxon>Solirubrobacterales</taxon>
        <taxon>environmental samples</taxon>
    </lineage>
</organism>
<dbReference type="SUPFAM" id="SSF55073">
    <property type="entry name" value="Nucleotide cyclase"/>
    <property type="match status" value="1"/>
</dbReference>
<dbReference type="PROSITE" id="PS50883">
    <property type="entry name" value="EAL"/>
    <property type="match status" value="1"/>
</dbReference>
<feature type="region of interest" description="Disordered" evidence="1">
    <location>
        <begin position="634"/>
        <end position="660"/>
    </location>
</feature>
<feature type="domain" description="EAL" evidence="3">
    <location>
        <begin position="375"/>
        <end position="628"/>
    </location>
</feature>
<dbReference type="NCBIfam" id="TIGR00254">
    <property type="entry name" value="GGDEF"/>
    <property type="match status" value="1"/>
</dbReference>
<evidence type="ECO:0000256" key="1">
    <source>
        <dbReference type="SAM" id="MobiDB-lite"/>
    </source>
</evidence>
<dbReference type="CDD" id="cd01949">
    <property type="entry name" value="GGDEF"/>
    <property type="match status" value="1"/>
</dbReference>
<dbReference type="PANTHER" id="PTHR33121">
    <property type="entry name" value="CYCLIC DI-GMP PHOSPHODIESTERASE PDEF"/>
    <property type="match status" value="1"/>
</dbReference>
<evidence type="ECO:0000256" key="2">
    <source>
        <dbReference type="SAM" id="Phobius"/>
    </source>
</evidence>
<dbReference type="InterPro" id="IPR001633">
    <property type="entry name" value="EAL_dom"/>
</dbReference>
<feature type="domain" description="GGDEF" evidence="4">
    <location>
        <begin position="234"/>
        <end position="369"/>
    </location>
</feature>
<gene>
    <name evidence="5" type="ORF">AVDCRST_MAG45-506</name>
</gene>
<feature type="transmembrane region" description="Helical" evidence="2">
    <location>
        <begin position="144"/>
        <end position="162"/>
    </location>
</feature>
<keyword evidence="2" id="KW-0812">Transmembrane</keyword>
<evidence type="ECO:0000259" key="3">
    <source>
        <dbReference type="PROSITE" id="PS50883"/>
    </source>
</evidence>
<proteinExistence type="predicted"/>
<dbReference type="Pfam" id="PF00563">
    <property type="entry name" value="EAL"/>
    <property type="match status" value="1"/>
</dbReference>
<feature type="transmembrane region" description="Helical" evidence="2">
    <location>
        <begin position="20"/>
        <end position="41"/>
    </location>
</feature>
<dbReference type="AlphaFoldDB" id="A0A6J4S9S5"/>
<dbReference type="InterPro" id="IPR035919">
    <property type="entry name" value="EAL_sf"/>
</dbReference>
<evidence type="ECO:0000259" key="4">
    <source>
        <dbReference type="PROSITE" id="PS50887"/>
    </source>
</evidence>
<dbReference type="Gene3D" id="3.20.20.450">
    <property type="entry name" value="EAL domain"/>
    <property type="match status" value="1"/>
</dbReference>
<protein>
    <submittedName>
        <fullName evidence="5">Diguanylate cyclase/phosphodiesterase (GGDEF &amp; EAL domains) with PAS/PAC sensor(S)</fullName>
    </submittedName>
</protein>